<dbReference type="InterPro" id="IPR021660">
    <property type="entry name" value="DUF3253"/>
</dbReference>
<evidence type="ECO:0000313" key="3">
    <source>
        <dbReference type="Proteomes" id="UP001305521"/>
    </source>
</evidence>
<dbReference type="InterPro" id="IPR036388">
    <property type="entry name" value="WH-like_DNA-bd_sf"/>
</dbReference>
<name>A0ABZ0PPD9_9PROT</name>
<reference evidence="2 3" key="1">
    <citation type="submission" date="2023-11" db="EMBL/GenBank/DDBJ databases">
        <title>Arctic aerobic anoxygenic photoheterotroph Sediminicoccus rosea KRV36 adapts its photosynthesis to long days of polar summer.</title>
        <authorList>
            <person name="Tomasch J."/>
            <person name="Kopejtka K."/>
            <person name="Bily T."/>
            <person name="Gardiner A.T."/>
            <person name="Gardian Z."/>
            <person name="Shivaramu S."/>
            <person name="Koblizek M."/>
            <person name="Engelhardt F."/>
            <person name="Kaftan D."/>
        </authorList>
    </citation>
    <scope>NUCLEOTIDE SEQUENCE [LARGE SCALE GENOMIC DNA]</scope>
    <source>
        <strain evidence="2 3">R-30</strain>
    </source>
</reference>
<feature type="region of interest" description="Disordered" evidence="1">
    <location>
        <begin position="80"/>
        <end position="100"/>
    </location>
</feature>
<dbReference type="SUPFAM" id="SSF46785">
    <property type="entry name" value="Winged helix' DNA-binding domain"/>
    <property type="match status" value="1"/>
</dbReference>
<dbReference type="Proteomes" id="UP001305521">
    <property type="component" value="Chromosome"/>
</dbReference>
<keyword evidence="3" id="KW-1185">Reference proteome</keyword>
<dbReference type="RefSeq" id="WP_318650937.1">
    <property type="nucleotide sequence ID" value="NZ_CP137852.1"/>
</dbReference>
<protein>
    <submittedName>
        <fullName evidence="2">DUF3253 domain-containing protein</fullName>
    </submittedName>
</protein>
<dbReference type="Pfam" id="PF11625">
    <property type="entry name" value="DUF3253"/>
    <property type="match status" value="1"/>
</dbReference>
<dbReference type="Gene3D" id="1.10.10.10">
    <property type="entry name" value="Winged helix-like DNA-binding domain superfamily/Winged helix DNA-binding domain"/>
    <property type="match status" value="1"/>
</dbReference>
<sequence length="100" mass="10662">MSRTPGPEAIEAEMLRRLDATEKSICPSEVARGLEAENWRPLMHLVRQAAARLSAAGEVEILRKGKPIAPEAMHGVIRLRRKRAPTGGAGPAQGEGGSDA</sequence>
<organism evidence="2 3">
    <name type="scientific">Sediminicoccus rosea</name>
    <dbReference type="NCBI Taxonomy" id="1225128"/>
    <lineage>
        <taxon>Bacteria</taxon>
        <taxon>Pseudomonadati</taxon>
        <taxon>Pseudomonadota</taxon>
        <taxon>Alphaproteobacteria</taxon>
        <taxon>Acetobacterales</taxon>
        <taxon>Roseomonadaceae</taxon>
        <taxon>Sediminicoccus</taxon>
    </lineage>
</organism>
<dbReference type="InterPro" id="IPR036390">
    <property type="entry name" value="WH_DNA-bd_sf"/>
</dbReference>
<accession>A0ABZ0PPD9</accession>
<evidence type="ECO:0000256" key="1">
    <source>
        <dbReference type="SAM" id="MobiDB-lite"/>
    </source>
</evidence>
<gene>
    <name evidence="2" type="ORF">R9Z33_08905</name>
</gene>
<evidence type="ECO:0000313" key="2">
    <source>
        <dbReference type="EMBL" id="WPB86980.1"/>
    </source>
</evidence>
<feature type="compositionally biased region" description="Gly residues" evidence="1">
    <location>
        <begin position="87"/>
        <end position="100"/>
    </location>
</feature>
<dbReference type="EMBL" id="CP137852">
    <property type="protein sequence ID" value="WPB86980.1"/>
    <property type="molecule type" value="Genomic_DNA"/>
</dbReference>
<proteinExistence type="predicted"/>